<gene>
    <name evidence="6" type="ORF">UFOPK3564_02803</name>
</gene>
<keyword evidence="3" id="KW-0067">ATP-binding</keyword>
<dbReference type="EMBL" id="CAFBMK010000222">
    <property type="protein sequence ID" value="CAB4938555.1"/>
    <property type="molecule type" value="Genomic_DNA"/>
</dbReference>
<feature type="domain" description="ABC transporter" evidence="5">
    <location>
        <begin position="19"/>
        <end position="254"/>
    </location>
</feature>
<dbReference type="InterPro" id="IPR027417">
    <property type="entry name" value="P-loop_NTPase"/>
</dbReference>
<sequence length="279" mass="29858">MTHGARFPAPADDPRTPHLQARGLACDVGGRRGRRVLTGVDLAVRHGEMLGVVGPNGTGKSTLLRVLAGVRPAAGGAVLVDGTPLVDRSPRARAREIAMVGQEEQPQSDLLVGEVVALGRTPHRPPWAGGDDAERTAVLDALAAVELDHAVDRSVEQLSGGERRRVLLARGLAQEAPLLVLDEPTNHLDVRHQLALMRMIRRLERTVVVAIHDLNLAMAVCDRVAILHDGAVHADGPPEDVLTPAAIREVFGVEAVPVRHPDTGHVHLLFTTHEPADDR</sequence>
<organism evidence="6">
    <name type="scientific">freshwater metagenome</name>
    <dbReference type="NCBI Taxonomy" id="449393"/>
    <lineage>
        <taxon>unclassified sequences</taxon>
        <taxon>metagenomes</taxon>
        <taxon>ecological metagenomes</taxon>
    </lineage>
</organism>
<evidence type="ECO:0000256" key="3">
    <source>
        <dbReference type="ARBA" id="ARBA00022840"/>
    </source>
</evidence>
<dbReference type="SMART" id="SM00382">
    <property type="entry name" value="AAA"/>
    <property type="match status" value="1"/>
</dbReference>
<dbReference type="PROSITE" id="PS00211">
    <property type="entry name" value="ABC_TRANSPORTER_1"/>
    <property type="match status" value="1"/>
</dbReference>
<evidence type="ECO:0000313" key="6">
    <source>
        <dbReference type="EMBL" id="CAB4938555.1"/>
    </source>
</evidence>
<keyword evidence="4" id="KW-1278">Translocase</keyword>
<dbReference type="GO" id="GO:0005524">
    <property type="term" value="F:ATP binding"/>
    <property type="evidence" value="ECO:0007669"/>
    <property type="project" value="UniProtKB-KW"/>
</dbReference>
<dbReference type="FunFam" id="3.40.50.300:FF:000134">
    <property type="entry name" value="Iron-enterobactin ABC transporter ATP-binding protein"/>
    <property type="match status" value="1"/>
</dbReference>
<dbReference type="PANTHER" id="PTHR42794:SF1">
    <property type="entry name" value="HEMIN IMPORT ATP-BINDING PROTEIN HMUV"/>
    <property type="match status" value="1"/>
</dbReference>
<evidence type="ECO:0000256" key="4">
    <source>
        <dbReference type="ARBA" id="ARBA00022967"/>
    </source>
</evidence>
<evidence type="ECO:0000259" key="5">
    <source>
        <dbReference type="PROSITE" id="PS50893"/>
    </source>
</evidence>
<evidence type="ECO:0000256" key="1">
    <source>
        <dbReference type="ARBA" id="ARBA00022448"/>
    </source>
</evidence>
<dbReference type="CDD" id="cd03214">
    <property type="entry name" value="ABC_Iron-Siderophores_B12_Hemin"/>
    <property type="match status" value="1"/>
</dbReference>
<dbReference type="InterPro" id="IPR017871">
    <property type="entry name" value="ABC_transporter-like_CS"/>
</dbReference>
<dbReference type="PROSITE" id="PS50893">
    <property type="entry name" value="ABC_TRANSPORTER_2"/>
    <property type="match status" value="1"/>
</dbReference>
<accession>A0A6J7J5M2</accession>
<keyword evidence="1" id="KW-0813">Transport</keyword>
<dbReference type="SUPFAM" id="SSF52540">
    <property type="entry name" value="P-loop containing nucleoside triphosphate hydrolases"/>
    <property type="match status" value="1"/>
</dbReference>
<dbReference type="Pfam" id="PF00005">
    <property type="entry name" value="ABC_tran"/>
    <property type="match status" value="1"/>
</dbReference>
<keyword evidence="2" id="KW-0547">Nucleotide-binding</keyword>
<dbReference type="GO" id="GO:0016887">
    <property type="term" value="F:ATP hydrolysis activity"/>
    <property type="evidence" value="ECO:0007669"/>
    <property type="project" value="InterPro"/>
</dbReference>
<dbReference type="Gene3D" id="3.40.50.300">
    <property type="entry name" value="P-loop containing nucleotide triphosphate hydrolases"/>
    <property type="match status" value="1"/>
</dbReference>
<protein>
    <submittedName>
        <fullName evidence="6">Unannotated protein</fullName>
    </submittedName>
</protein>
<reference evidence="6" key="1">
    <citation type="submission" date="2020-05" db="EMBL/GenBank/DDBJ databases">
        <authorList>
            <person name="Chiriac C."/>
            <person name="Salcher M."/>
            <person name="Ghai R."/>
            <person name="Kavagutti S V."/>
        </authorList>
    </citation>
    <scope>NUCLEOTIDE SEQUENCE</scope>
</reference>
<name>A0A6J7J5M2_9ZZZZ</name>
<dbReference type="InterPro" id="IPR003593">
    <property type="entry name" value="AAA+_ATPase"/>
</dbReference>
<proteinExistence type="predicted"/>
<dbReference type="InterPro" id="IPR003439">
    <property type="entry name" value="ABC_transporter-like_ATP-bd"/>
</dbReference>
<dbReference type="AlphaFoldDB" id="A0A6J7J5M2"/>
<dbReference type="PANTHER" id="PTHR42794">
    <property type="entry name" value="HEMIN IMPORT ATP-BINDING PROTEIN HMUV"/>
    <property type="match status" value="1"/>
</dbReference>
<evidence type="ECO:0000256" key="2">
    <source>
        <dbReference type="ARBA" id="ARBA00022741"/>
    </source>
</evidence>